<dbReference type="EMBL" id="QSBI01000010">
    <property type="protein sequence ID" value="RGX10399.1"/>
    <property type="molecule type" value="Genomic_DNA"/>
</dbReference>
<dbReference type="AlphaFoldDB" id="A0A139KX03"/>
<keyword evidence="2" id="KW-0328">Glycosyltransferase</keyword>
<evidence type="ECO:0000313" key="3">
    <source>
        <dbReference type="Proteomes" id="UP000286031"/>
    </source>
</evidence>
<dbReference type="RefSeq" id="WP_004318800.1">
    <property type="nucleotide sequence ID" value="NZ_JACSWG010000004.1"/>
</dbReference>
<name>A0A139KX03_BACOV</name>
<accession>A0A139KX03</accession>
<dbReference type="CDD" id="cd06223">
    <property type="entry name" value="PRTases_typeI"/>
    <property type="match status" value="1"/>
</dbReference>
<evidence type="ECO:0000313" key="2">
    <source>
        <dbReference type="EMBL" id="RGX10399.1"/>
    </source>
</evidence>
<dbReference type="InterPro" id="IPR000836">
    <property type="entry name" value="PRTase_dom"/>
</dbReference>
<sequence length="187" mass="21754">MKGKGKICRIDDWDKPEAVKYKSWSHQERLCDLKEKVSLHKKGDIYYISQFTRSKTGTSFSEIKQSEELASFFAERACEFLHRFIVGGYEGWCIVTTPRRRHNEGFHFSTSICTKIAGAVKIPFYENAIQCLTKDRLNPEFFLLRPIKEKKIIVYDDILTTGSTLLATYELLKDREQLLFLVGINNK</sequence>
<evidence type="ECO:0000313" key="1">
    <source>
        <dbReference type="EMBL" id="KAA3920984.1"/>
    </source>
</evidence>
<dbReference type="Gene3D" id="3.40.50.2020">
    <property type="match status" value="1"/>
</dbReference>
<dbReference type="STRING" id="28116.Bovatus_00412"/>
<dbReference type="GO" id="GO:0016757">
    <property type="term" value="F:glycosyltransferase activity"/>
    <property type="evidence" value="ECO:0007669"/>
    <property type="project" value="UniProtKB-KW"/>
</dbReference>
<reference evidence="2 3" key="1">
    <citation type="submission" date="2018-08" db="EMBL/GenBank/DDBJ databases">
        <title>A genome reference for cultivated species of the human gut microbiota.</title>
        <authorList>
            <person name="Zou Y."/>
            <person name="Xue W."/>
            <person name="Luo G."/>
        </authorList>
    </citation>
    <scope>NUCLEOTIDE SEQUENCE [LARGE SCALE GENOMIC DNA]</scope>
    <source>
        <strain evidence="2 3">AF04-46</strain>
    </source>
</reference>
<gene>
    <name evidence="2" type="ORF">DWV35_09845</name>
    <name evidence="1" type="ORF">F3F25_28315</name>
</gene>
<keyword evidence="2" id="KW-0808">Transferase</keyword>
<dbReference type="Proteomes" id="UP000286031">
    <property type="component" value="Unassembled WGS sequence"/>
</dbReference>
<reference evidence="1 4" key="2">
    <citation type="journal article" date="2019" name="Nat. Med.">
        <title>A library of human gut bacterial isolates paired with longitudinal multiomics data enables mechanistic microbiome research.</title>
        <authorList>
            <person name="Poyet M."/>
            <person name="Groussin M."/>
            <person name="Gibbons S.M."/>
            <person name="Avila-Pacheco J."/>
            <person name="Jiang X."/>
            <person name="Kearney S.M."/>
            <person name="Perrotta A.R."/>
            <person name="Berdy B."/>
            <person name="Zhao S."/>
            <person name="Lieberman T.D."/>
            <person name="Swanson P.K."/>
            <person name="Smith M."/>
            <person name="Roesemann S."/>
            <person name="Alexander J.E."/>
            <person name="Rich S.A."/>
            <person name="Livny J."/>
            <person name="Vlamakis H."/>
            <person name="Clish C."/>
            <person name="Bullock K."/>
            <person name="Deik A."/>
            <person name="Scott J."/>
            <person name="Pierce K.A."/>
            <person name="Xavier R.J."/>
            <person name="Alm E.J."/>
        </authorList>
    </citation>
    <scope>NUCLEOTIDE SEQUENCE [LARGE SCALE GENOMIC DNA]</scope>
    <source>
        <strain evidence="1 4">BIOML-A160</strain>
    </source>
</reference>
<organism evidence="2 3">
    <name type="scientific">Bacteroides ovatus</name>
    <dbReference type="NCBI Taxonomy" id="28116"/>
    <lineage>
        <taxon>Bacteria</taxon>
        <taxon>Pseudomonadati</taxon>
        <taxon>Bacteroidota</taxon>
        <taxon>Bacteroidia</taxon>
        <taxon>Bacteroidales</taxon>
        <taxon>Bacteroidaceae</taxon>
        <taxon>Bacteroides</taxon>
    </lineage>
</organism>
<proteinExistence type="predicted"/>
<dbReference type="EMBL" id="VWLB01000093">
    <property type="protein sequence ID" value="KAA3920984.1"/>
    <property type="molecule type" value="Genomic_DNA"/>
</dbReference>
<protein>
    <submittedName>
        <fullName evidence="2">Phosphoribosyltransferase</fullName>
    </submittedName>
</protein>
<comment type="caution">
    <text evidence="2">The sequence shown here is derived from an EMBL/GenBank/DDBJ whole genome shotgun (WGS) entry which is preliminary data.</text>
</comment>
<dbReference type="Proteomes" id="UP000365824">
    <property type="component" value="Unassembled WGS sequence"/>
</dbReference>
<dbReference type="SUPFAM" id="SSF53271">
    <property type="entry name" value="PRTase-like"/>
    <property type="match status" value="1"/>
</dbReference>
<dbReference type="InterPro" id="IPR029057">
    <property type="entry name" value="PRTase-like"/>
</dbReference>
<evidence type="ECO:0000313" key="4">
    <source>
        <dbReference type="Proteomes" id="UP000365824"/>
    </source>
</evidence>